<evidence type="ECO:0000259" key="9">
    <source>
        <dbReference type="Pfam" id="PF18517"/>
    </source>
</evidence>
<evidence type="ECO:0000256" key="5">
    <source>
        <dbReference type="ARBA" id="ARBA00023172"/>
    </source>
</evidence>
<evidence type="ECO:0000256" key="3">
    <source>
        <dbReference type="ARBA" id="ARBA00016093"/>
    </source>
</evidence>
<evidence type="ECO:0000256" key="4">
    <source>
        <dbReference type="ARBA" id="ARBA00023054"/>
    </source>
</evidence>
<evidence type="ECO:0000256" key="6">
    <source>
        <dbReference type="ARBA" id="ARBA00023242"/>
    </source>
</evidence>
<dbReference type="GO" id="GO:0120231">
    <property type="term" value="C:DNA recombinase auxiliary factor complex"/>
    <property type="evidence" value="ECO:0007669"/>
    <property type="project" value="TreeGrafter"/>
</dbReference>
<dbReference type="EMBL" id="KP259561">
    <property type="protein sequence ID" value="AKI32504.1"/>
    <property type="molecule type" value="Genomic_DNA"/>
</dbReference>
<dbReference type="AlphaFoldDB" id="A0A0G2UUY4"/>
<keyword evidence="5" id="KW-0233">DNA recombination</keyword>
<dbReference type="Gene3D" id="1.10.10.10">
    <property type="entry name" value="Winged helix-like DNA-binding domain superfamily/Winged helix DNA-binding domain"/>
    <property type="match status" value="1"/>
</dbReference>
<proteinExistence type="inferred from homology"/>
<evidence type="ECO:0000313" key="10">
    <source>
        <dbReference type="EMBL" id="AKI32504.1"/>
    </source>
</evidence>
<dbReference type="Pfam" id="PF18517">
    <property type="entry name" value="LZ3wCH"/>
    <property type="match status" value="1"/>
</dbReference>
<sequence length="153" mass="17527">LAQAEDRVLAFITDNNRPYNAQVVSDFLAQHGVKKTQVQKACESLAEAGKILCKEFGKVKIYMPKQDGLESLSKEVGAWYPSARMLPALQEYMKCMDAWARRKRMFKDIWDAVSENMDGNRRQLLEDIGIEEDEKSASYDALSKFKPSKLRRC</sequence>
<dbReference type="GO" id="GO:0003690">
    <property type="term" value="F:double-stranded DNA binding"/>
    <property type="evidence" value="ECO:0007669"/>
    <property type="project" value="TreeGrafter"/>
</dbReference>
<evidence type="ECO:0000256" key="7">
    <source>
        <dbReference type="ARBA" id="ARBA00023254"/>
    </source>
</evidence>
<evidence type="ECO:0000256" key="2">
    <source>
        <dbReference type="ARBA" id="ARBA00007922"/>
    </source>
</evidence>
<comment type="similarity">
    <text evidence="2">Belongs to the HOP2 family.</text>
</comment>
<reference evidence="10" key="1">
    <citation type="submission" date="2014-12" db="EMBL/GenBank/DDBJ databases">
        <title>Meiotic genes and sexual reproduction in the green algal class Trebouxiophyceae (Chlorophyta).</title>
        <authorList>
            <person name="Fucikova K."/>
            <person name="Pazoutova M."/>
            <person name="Rindi F."/>
        </authorList>
    </citation>
    <scope>NUCLEOTIDE SEQUENCE</scope>
    <source>
        <strain evidence="10">BCP-MX219VF25</strain>
    </source>
</reference>
<dbReference type="Pfam" id="PF07106">
    <property type="entry name" value="WHD_TBPIP"/>
    <property type="match status" value="1"/>
</dbReference>
<keyword evidence="6" id="KW-0539">Nucleus</keyword>
<accession>A0A0G2UUY4</accession>
<keyword evidence="4" id="KW-0175">Coiled coil</keyword>
<dbReference type="PANTHER" id="PTHR15938:SF0">
    <property type="entry name" value="HOMOLOGOUS-PAIRING PROTEIN 2 HOMOLOG"/>
    <property type="match status" value="1"/>
</dbReference>
<dbReference type="PANTHER" id="PTHR15938">
    <property type="entry name" value="TBP-1 INTERACTING PROTEIN"/>
    <property type="match status" value="1"/>
</dbReference>
<protein>
    <recommendedName>
        <fullName evidence="3">Homologous-pairing protein 2 homolog</fullName>
    </recommendedName>
</protein>
<dbReference type="GO" id="GO:0000794">
    <property type="term" value="C:condensed nuclear chromosome"/>
    <property type="evidence" value="ECO:0007669"/>
    <property type="project" value="TreeGrafter"/>
</dbReference>
<evidence type="ECO:0000259" key="8">
    <source>
        <dbReference type="Pfam" id="PF07106"/>
    </source>
</evidence>
<comment type="subcellular location">
    <subcellularLocation>
        <location evidence="1">Nucleus</location>
    </subcellularLocation>
</comment>
<gene>
    <name evidence="10" type="primary">hop2</name>
</gene>
<feature type="domain" description="Homologous-pairing protein 2 winged helix" evidence="8">
    <location>
        <begin position="4"/>
        <end position="63"/>
    </location>
</feature>
<feature type="non-terminal residue" evidence="10">
    <location>
        <position position="1"/>
    </location>
</feature>
<dbReference type="InterPro" id="IPR036388">
    <property type="entry name" value="WH-like_DNA-bd_sf"/>
</dbReference>
<dbReference type="InterPro" id="IPR010776">
    <property type="entry name" value="Hop2_WH_dom"/>
</dbReference>
<organism evidence="10">
    <name type="scientific">Eremochloris sphaerica</name>
    <dbReference type="NCBI Taxonomy" id="1653800"/>
    <lineage>
        <taxon>Eukaryota</taxon>
        <taxon>Viridiplantae</taxon>
        <taxon>Chlorophyta</taxon>
        <taxon>core chlorophytes</taxon>
        <taxon>Trebouxiophyceae</taxon>
        <taxon>Trebouxiophyceae incertae sedis</taxon>
        <taxon>Eremochloris</taxon>
    </lineage>
</organism>
<keyword evidence="7" id="KW-0469">Meiosis</keyword>
<evidence type="ECO:0000256" key="1">
    <source>
        <dbReference type="ARBA" id="ARBA00004123"/>
    </source>
</evidence>
<dbReference type="GO" id="GO:0120230">
    <property type="term" value="F:recombinase activator activity"/>
    <property type="evidence" value="ECO:0007669"/>
    <property type="project" value="TreeGrafter"/>
</dbReference>
<dbReference type="GO" id="GO:0010774">
    <property type="term" value="P:meiotic strand invasion involved in reciprocal meiotic recombination"/>
    <property type="evidence" value="ECO:0007669"/>
    <property type="project" value="TreeGrafter"/>
</dbReference>
<dbReference type="GO" id="GO:0007129">
    <property type="term" value="P:homologous chromosome pairing at meiosis"/>
    <property type="evidence" value="ECO:0007669"/>
    <property type="project" value="TreeGrafter"/>
</dbReference>
<dbReference type="GO" id="GO:0000709">
    <property type="term" value="P:meiotic joint molecule formation"/>
    <property type="evidence" value="ECO:0007669"/>
    <property type="project" value="TreeGrafter"/>
</dbReference>
<dbReference type="InterPro" id="IPR040661">
    <property type="entry name" value="LZ3wCH"/>
</dbReference>
<name>A0A0G2UUY4_9CHLO</name>
<feature type="domain" description="Leucine zipper with capping helix" evidence="9">
    <location>
        <begin position="90"/>
        <end position="134"/>
    </location>
</feature>